<sequence>MGGGGSGTGTTQPLTTTPTSGNSISTPTPIQEGTMGICNKFYFVESRDGCDTIASGNGIGLPDFYTWNSVVGSTCSGLWANVYLFGVIGYSSPSTTTASVSTTTASNSVSTPTPIQEGIVNNCSRFYMFSSGDSCASIAPSNGNSLSDA</sequence>
<feature type="region of interest" description="Disordered" evidence="5">
    <location>
        <begin position="1"/>
        <end position="30"/>
    </location>
</feature>
<protein>
    <submittedName>
        <fullName evidence="6">Uncharacterized protein</fullName>
    </submittedName>
</protein>
<comment type="similarity">
    <text evidence="4">Belongs to the secreted LysM effector family.</text>
</comment>
<comment type="caution">
    <text evidence="6">The sequence shown here is derived from an EMBL/GenBank/DDBJ whole genome shotgun (WGS) entry which is preliminary data.</text>
</comment>
<dbReference type="EMBL" id="LFIW01001807">
    <property type="protein sequence ID" value="KZL80852.1"/>
    <property type="molecule type" value="Genomic_DNA"/>
</dbReference>
<dbReference type="Proteomes" id="UP000076584">
    <property type="component" value="Unassembled WGS sequence"/>
</dbReference>
<keyword evidence="2" id="KW-0732">Signal</keyword>
<evidence type="ECO:0000256" key="3">
    <source>
        <dbReference type="ARBA" id="ARBA00023026"/>
    </source>
</evidence>
<dbReference type="PANTHER" id="PTHR34997">
    <property type="entry name" value="AM15"/>
    <property type="match status" value="1"/>
</dbReference>
<reference evidence="6 7" key="1">
    <citation type="submission" date="2015-06" db="EMBL/GenBank/DDBJ databases">
        <title>Survival trade-offs in plant roots during colonization by closely related pathogenic and mutualistic fungi.</title>
        <authorList>
            <person name="Hacquard S."/>
            <person name="Kracher B."/>
            <person name="Hiruma K."/>
            <person name="Weinman A."/>
            <person name="Muench P."/>
            <person name="Garrido Oter R."/>
            <person name="Ver Loren van Themaat E."/>
            <person name="Dallerey J.-F."/>
            <person name="Damm U."/>
            <person name="Henrissat B."/>
            <person name="Lespinet O."/>
            <person name="Thon M."/>
            <person name="Kemen E."/>
            <person name="McHardy A.C."/>
            <person name="Schulze-Lefert P."/>
            <person name="O'Connell R.J."/>
        </authorList>
    </citation>
    <scope>NUCLEOTIDE SEQUENCE [LARGE SCALE GENOMIC DNA]</scope>
    <source>
        <strain evidence="6 7">MAFF 238704</strain>
    </source>
</reference>
<dbReference type="GO" id="GO:0008061">
    <property type="term" value="F:chitin binding"/>
    <property type="evidence" value="ECO:0007669"/>
    <property type="project" value="UniProtKB-KW"/>
</dbReference>
<dbReference type="AlphaFoldDB" id="A0A167B3R9"/>
<dbReference type="SUPFAM" id="SSF54106">
    <property type="entry name" value="LysM domain"/>
    <property type="match status" value="1"/>
</dbReference>
<dbReference type="InterPro" id="IPR036779">
    <property type="entry name" value="LysM_dom_sf"/>
</dbReference>
<keyword evidence="3" id="KW-0843">Virulence</keyword>
<keyword evidence="7" id="KW-1185">Reference proteome</keyword>
<name>A0A167B3R9_COLIC</name>
<dbReference type="InterPro" id="IPR052210">
    <property type="entry name" value="LysM1-like"/>
</dbReference>
<dbReference type="OrthoDB" id="2281372at2759"/>
<keyword evidence="1" id="KW-0147">Chitin-binding</keyword>
<evidence type="ECO:0000256" key="4">
    <source>
        <dbReference type="ARBA" id="ARBA00044955"/>
    </source>
</evidence>
<dbReference type="CDD" id="cd00118">
    <property type="entry name" value="LysM"/>
    <property type="match status" value="1"/>
</dbReference>
<evidence type="ECO:0000313" key="7">
    <source>
        <dbReference type="Proteomes" id="UP000076584"/>
    </source>
</evidence>
<gene>
    <name evidence="6" type="ORF">CI238_01863</name>
</gene>
<dbReference type="PANTHER" id="PTHR34997:SF2">
    <property type="entry name" value="LYSM DOMAIN-CONTAINING PROTEIN-RELATED"/>
    <property type="match status" value="1"/>
</dbReference>
<dbReference type="Gene3D" id="3.10.350.10">
    <property type="entry name" value="LysM domain"/>
    <property type="match status" value="1"/>
</dbReference>
<dbReference type="InterPro" id="IPR018392">
    <property type="entry name" value="LysM"/>
</dbReference>
<accession>A0A167B3R9</accession>
<organism evidence="6 7">
    <name type="scientific">Colletotrichum incanum</name>
    <name type="common">Soybean anthracnose fungus</name>
    <dbReference type="NCBI Taxonomy" id="1573173"/>
    <lineage>
        <taxon>Eukaryota</taxon>
        <taxon>Fungi</taxon>
        <taxon>Dikarya</taxon>
        <taxon>Ascomycota</taxon>
        <taxon>Pezizomycotina</taxon>
        <taxon>Sordariomycetes</taxon>
        <taxon>Hypocreomycetidae</taxon>
        <taxon>Glomerellales</taxon>
        <taxon>Glomerellaceae</taxon>
        <taxon>Colletotrichum</taxon>
        <taxon>Colletotrichum spaethianum species complex</taxon>
    </lineage>
</organism>
<evidence type="ECO:0000256" key="2">
    <source>
        <dbReference type="ARBA" id="ARBA00022729"/>
    </source>
</evidence>
<evidence type="ECO:0000256" key="1">
    <source>
        <dbReference type="ARBA" id="ARBA00022669"/>
    </source>
</evidence>
<evidence type="ECO:0000313" key="6">
    <source>
        <dbReference type="EMBL" id="KZL80852.1"/>
    </source>
</evidence>
<evidence type="ECO:0000256" key="5">
    <source>
        <dbReference type="SAM" id="MobiDB-lite"/>
    </source>
</evidence>
<dbReference type="STRING" id="1573173.A0A167B3R9"/>
<proteinExistence type="inferred from homology"/>
<feature type="compositionally biased region" description="Low complexity" evidence="5">
    <location>
        <begin position="9"/>
        <end position="21"/>
    </location>
</feature>